<sequence>MEIPLQPALGTCAAHPYTFYDIAAYSTAGGTPCPPPNPYSTATSAVTYLGGGIDNSYACRYQCSSSCKAYVAYYTSYLYGPSQTVNSVNCFFYTSQLPAPTSCSAAAPYISLYASYYDDIRVCFRSSTAAASRYCSYLLNKPDPSTVVIYTTTSTGPPQTSTSTSVVTSTVCAPQKRALGGRVAQETGFPILTDVGYDKAAAAAAAPSPKPTPSPGKLPRRALGAPPACPPPQLEQRAPQAPPPACFDPVAYSDWTSVEACSCLLTDDITATTVSSASVTPGATTIVSATVTTTVQSSAVPTFEALVNVPARQQGVPPRVFPLISRRVTDADGNERRVLLFRRGPKKEPKDDRGVSMYVSPEGQLFTVSRELNYLRPFGQITLVTLQGGLVVLGQLPKGTAADSQNVLQDCVVPETGSVRCKLSDGLPAVFSVVRLPGDDRKHARAIAVGREAVAGARVVSLNVGARGTVIIGCGAEA</sequence>
<proteinExistence type="predicted"/>
<dbReference type="GeneID" id="70184647"/>
<name>A0A9P8XY69_9PEZI</name>
<organism evidence="2 3">
    <name type="scientific">Microdochium trichocladiopsis</name>
    <dbReference type="NCBI Taxonomy" id="1682393"/>
    <lineage>
        <taxon>Eukaryota</taxon>
        <taxon>Fungi</taxon>
        <taxon>Dikarya</taxon>
        <taxon>Ascomycota</taxon>
        <taxon>Pezizomycotina</taxon>
        <taxon>Sordariomycetes</taxon>
        <taxon>Xylariomycetidae</taxon>
        <taxon>Xylariales</taxon>
        <taxon>Microdochiaceae</taxon>
        <taxon>Microdochium</taxon>
    </lineage>
</organism>
<dbReference type="RefSeq" id="XP_046008541.1">
    <property type="nucleotide sequence ID" value="XM_046155101.1"/>
</dbReference>
<dbReference type="EMBL" id="JAGTJQ010000009">
    <property type="protein sequence ID" value="KAH7024993.1"/>
    <property type="molecule type" value="Genomic_DNA"/>
</dbReference>
<dbReference type="Proteomes" id="UP000756346">
    <property type="component" value="Unassembled WGS sequence"/>
</dbReference>
<evidence type="ECO:0000313" key="2">
    <source>
        <dbReference type="EMBL" id="KAH7024993.1"/>
    </source>
</evidence>
<evidence type="ECO:0000313" key="3">
    <source>
        <dbReference type="Proteomes" id="UP000756346"/>
    </source>
</evidence>
<accession>A0A9P8XY69</accession>
<reference evidence="2" key="1">
    <citation type="journal article" date="2021" name="Nat. Commun.">
        <title>Genetic determinants of endophytism in the Arabidopsis root mycobiome.</title>
        <authorList>
            <person name="Mesny F."/>
            <person name="Miyauchi S."/>
            <person name="Thiergart T."/>
            <person name="Pickel B."/>
            <person name="Atanasova L."/>
            <person name="Karlsson M."/>
            <person name="Huettel B."/>
            <person name="Barry K.W."/>
            <person name="Haridas S."/>
            <person name="Chen C."/>
            <person name="Bauer D."/>
            <person name="Andreopoulos W."/>
            <person name="Pangilinan J."/>
            <person name="LaButti K."/>
            <person name="Riley R."/>
            <person name="Lipzen A."/>
            <person name="Clum A."/>
            <person name="Drula E."/>
            <person name="Henrissat B."/>
            <person name="Kohler A."/>
            <person name="Grigoriev I.V."/>
            <person name="Martin F.M."/>
            <person name="Hacquard S."/>
        </authorList>
    </citation>
    <scope>NUCLEOTIDE SEQUENCE</scope>
    <source>
        <strain evidence="2">MPI-CAGE-CH-0230</strain>
    </source>
</reference>
<gene>
    <name evidence="2" type="ORF">B0I36DRAFT_332366</name>
</gene>
<feature type="region of interest" description="Disordered" evidence="1">
    <location>
        <begin position="203"/>
        <end position="242"/>
    </location>
</feature>
<keyword evidence="3" id="KW-1185">Reference proteome</keyword>
<evidence type="ECO:0000256" key="1">
    <source>
        <dbReference type="SAM" id="MobiDB-lite"/>
    </source>
</evidence>
<protein>
    <submittedName>
        <fullName evidence="2">Uncharacterized protein</fullName>
    </submittedName>
</protein>
<dbReference type="OrthoDB" id="4787729at2759"/>
<comment type="caution">
    <text evidence="2">The sequence shown here is derived from an EMBL/GenBank/DDBJ whole genome shotgun (WGS) entry which is preliminary data.</text>
</comment>
<dbReference type="AlphaFoldDB" id="A0A9P8XY69"/>